<dbReference type="RefSeq" id="WP_254289340.1">
    <property type="nucleotide sequence ID" value="NZ_JAMLDY010000011.1"/>
</dbReference>
<comment type="caution">
    <text evidence="1">The sequence shown here is derived from an EMBL/GenBank/DDBJ whole genome shotgun (WGS) entry which is preliminary data.</text>
</comment>
<proteinExistence type="predicted"/>
<sequence>MSRDLHHDHDELRAIMHRFATMMAQGPDAFDASLHRDRVAFSQLFQAHMVAEEKAALIALGNDPKRLKGSADLKALFRDYSAHVSAWTPPRIKTDWHGYRNAVLALQKRLRTRMDWEEREIHPRLPRYRAA</sequence>
<accession>A0A9X2I044</accession>
<protein>
    <recommendedName>
        <fullName evidence="3">Hemerythrin-like domain-containing protein</fullName>
    </recommendedName>
</protein>
<keyword evidence="2" id="KW-1185">Reference proteome</keyword>
<organism evidence="1 2">
    <name type="scientific">Sphingomonas liriopis</name>
    <dbReference type="NCBI Taxonomy" id="2949094"/>
    <lineage>
        <taxon>Bacteria</taxon>
        <taxon>Pseudomonadati</taxon>
        <taxon>Pseudomonadota</taxon>
        <taxon>Alphaproteobacteria</taxon>
        <taxon>Sphingomonadales</taxon>
        <taxon>Sphingomonadaceae</taxon>
        <taxon>Sphingomonas</taxon>
    </lineage>
</organism>
<gene>
    <name evidence="1" type="ORF">M9979_10660</name>
</gene>
<dbReference type="EMBL" id="JAMLDY010000011">
    <property type="protein sequence ID" value="MCP3735330.1"/>
    <property type="molecule type" value="Genomic_DNA"/>
</dbReference>
<name>A0A9X2I044_9SPHN</name>
<evidence type="ECO:0000313" key="1">
    <source>
        <dbReference type="EMBL" id="MCP3735330.1"/>
    </source>
</evidence>
<dbReference type="AlphaFoldDB" id="A0A9X2I044"/>
<evidence type="ECO:0000313" key="2">
    <source>
        <dbReference type="Proteomes" id="UP001139486"/>
    </source>
</evidence>
<evidence type="ECO:0008006" key="3">
    <source>
        <dbReference type="Google" id="ProtNLM"/>
    </source>
</evidence>
<reference evidence="1" key="1">
    <citation type="submission" date="2022-05" db="EMBL/GenBank/DDBJ databases">
        <title>Sphingomonas sp. strain RP10 Genome sequencing and assembly.</title>
        <authorList>
            <person name="Kim I."/>
        </authorList>
    </citation>
    <scope>NUCLEOTIDE SEQUENCE</scope>
    <source>
        <strain evidence="1">RP10</strain>
    </source>
</reference>
<dbReference type="Proteomes" id="UP001139486">
    <property type="component" value="Unassembled WGS sequence"/>
</dbReference>